<dbReference type="InterPro" id="IPR010982">
    <property type="entry name" value="Lambda_DNA-bd_dom_sf"/>
</dbReference>
<organism evidence="3 4">
    <name type="scientific">Clostridium cochlearium</name>
    <dbReference type="NCBI Taxonomy" id="1494"/>
    <lineage>
        <taxon>Bacteria</taxon>
        <taxon>Bacillati</taxon>
        <taxon>Bacillota</taxon>
        <taxon>Clostridia</taxon>
        <taxon>Eubacteriales</taxon>
        <taxon>Clostridiaceae</taxon>
        <taxon>Clostridium</taxon>
    </lineage>
</organism>
<dbReference type="AlphaFoldDB" id="A0A7Y3V565"/>
<gene>
    <name evidence="3" type="ORF">HMJ28_00575</name>
</gene>
<dbReference type="SUPFAM" id="SSF47413">
    <property type="entry name" value="lambda repressor-like DNA-binding domains"/>
    <property type="match status" value="2"/>
</dbReference>
<proteinExistence type="predicted"/>
<comment type="caution">
    <text evidence="3">The sequence shown here is derived from an EMBL/GenBank/DDBJ whole genome shotgun (WGS) entry which is preliminary data.</text>
</comment>
<reference evidence="3 4" key="1">
    <citation type="submission" date="2020-05" db="EMBL/GenBank/DDBJ databases">
        <title>Draft genome sequence of Clostridium cochlearium strain AGROS13 isolated from a sheep dairy farm in New Zealand.</title>
        <authorList>
            <person name="Gupta T.B."/>
            <person name="Jauregui R."/>
            <person name="Risson A.N."/>
            <person name="Brightwell G."/>
            <person name="Maclean P."/>
        </authorList>
    </citation>
    <scope>NUCLEOTIDE SEQUENCE [LARGE SCALE GENOMIC DNA]</scope>
    <source>
        <strain evidence="3 4">AGROS13</strain>
    </source>
</reference>
<dbReference type="PANTHER" id="PTHR46558">
    <property type="entry name" value="TRACRIPTIONAL REGULATORY PROTEIN-RELATED-RELATED"/>
    <property type="match status" value="1"/>
</dbReference>
<evidence type="ECO:0000256" key="1">
    <source>
        <dbReference type="ARBA" id="ARBA00023125"/>
    </source>
</evidence>
<evidence type="ECO:0000313" key="3">
    <source>
        <dbReference type="EMBL" id="NOH14895.1"/>
    </source>
</evidence>
<dbReference type="PROSITE" id="PS50943">
    <property type="entry name" value="HTH_CROC1"/>
    <property type="match status" value="2"/>
</dbReference>
<evidence type="ECO:0000313" key="4">
    <source>
        <dbReference type="Proteomes" id="UP000528432"/>
    </source>
</evidence>
<dbReference type="CDD" id="cd00093">
    <property type="entry name" value="HTH_XRE"/>
    <property type="match status" value="2"/>
</dbReference>
<dbReference type="RefSeq" id="WP_171302645.1">
    <property type="nucleotide sequence ID" value="NZ_JABFIF010000001.1"/>
</dbReference>
<sequence>MYHTLGENTLGKRLKKARLKLRLSQEQLAKNCGLSTGAITGYEYDLINPSKDALIKLGRVIDLDYLCCDEYSKFILSNYISILKKWRKDNGLSMRKAAKILEIPPSTYISWEKGVYGISRKSYYKLMRKINIIEKSLG</sequence>
<protein>
    <submittedName>
        <fullName evidence="3">Helix-turn-helix domain-containing protein</fullName>
    </submittedName>
</protein>
<keyword evidence="1" id="KW-0238">DNA-binding</keyword>
<evidence type="ECO:0000259" key="2">
    <source>
        <dbReference type="PROSITE" id="PS50943"/>
    </source>
</evidence>
<dbReference type="Gene3D" id="1.10.260.40">
    <property type="entry name" value="lambda repressor-like DNA-binding domains"/>
    <property type="match status" value="2"/>
</dbReference>
<dbReference type="GO" id="GO:0003677">
    <property type="term" value="F:DNA binding"/>
    <property type="evidence" value="ECO:0007669"/>
    <property type="project" value="UniProtKB-KW"/>
</dbReference>
<name>A0A7Y3V565_CLOCO</name>
<dbReference type="EMBL" id="JABFIF010000001">
    <property type="protein sequence ID" value="NOH14895.1"/>
    <property type="molecule type" value="Genomic_DNA"/>
</dbReference>
<dbReference type="Proteomes" id="UP000528432">
    <property type="component" value="Unassembled WGS sequence"/>
</dbReference>
<dbReference type="SMART" id="SM00530">
    <property type="entry name" value="HTH_XRE"/>
    <property type="match status" value="2"/>
</dbReference>
<dbReference type="Pfam" id="PF01381">
    <property type="entry name" value="HTH_3"/>
    <property type="match status" value="2"/>
</dbReference>
<feature type="domain" description="HTH cro/C1-type" evidence="2">
    <location>
        <begin position="14"/>
        <end position="66"/>
    </location>
</feature>
<accession>A0A7Y3V565</accession>
<dbReference type="InterPro" id="IPR001387">
    <property type="entry name" value="Cro/C1-type_HTH"/>
</dbReference>
<feature type="domain" description="HTH cro/C1-type" evidence="2">
    <location>
        <begin position="83"/>
        <end position="137"/>
    </location>
</feature>
<dbReference type="PANTHER" id="PTHR46558:SF13">
    <property type="entry name" value="HTH-TYPE TRANSCRIPTIONAL REGULATOR IMMR"/>
    <property type="match status" value="1"/>
</dbReference>